<evidence type="ECO:0000256" key="1">
    <source>
        <dbReference type="ARBA" id="ARBA00004651"/>
    </source>
</evidence>
<dbReference type="NCBIfam" id="TIGR00494">
    <property type="entry name" value="crcB"/>
    <property type="match status" value="1"/>
</dbReference>
<dbReference type="PANTHER" id="PTHR28259:SF16">
    <property type="entry name" value="FLUORIDE-SPECIFIC ION CHANNEL FLUC 2"/>
    <property type="match status" value="1"/>
</dbReference>
<feature type="transmembrane region" description="Helical" evidence="14">
    <location>
        <begin position="91"/>
        <end position="113"/>
    </location>
</feature>
<evidence type="ECO:0000256" key="7">
    <source>
        <dbReference type="ARBA" id="ARBA00023053"/>
    </source>
</evidence>
<feature type="transmembrane region" description="Helical" evidence="14">
    <location>
        <begin position="60"/>
        <end position="79"/>
    </location>
</feature>
<evidence type="ECO:0000256" key="10">
    <source>
        <dbReference type="ARBA" id="ARBA00023303"/>
    </source>
</evidence>
<dbReference type="Pfam" id="PF02537">
    <property type="entry name" value="CRCB"/>
    <property type="match status" value="1"/>
</dbReference>
<evidence type="ECO:0000256" key="9">
    <source>
        <dbReference type="ARBA" id="ARBA00023136"/>
    </source>
</evidence>
<keyword evidence="16" id="KW-1185">Reference proteome</keyword>
<dbReference type="Proteomes" id="UP001341444">
    <property type="component" value="Unassembled WGS sequence"/>
</dbReference>
<reference evidence="15 16" key="1">
    <citation type="submission" date="2023-03" db="EMBL/GenBank/DDBJ databases">
        <title>Bacillus Genome Sequencing.</title>
        <authorList>
            <person name="Dunlap C."/>
        </authorList>
    </citation>
    <scope>NUCLEOTIDE SEQUENCE [LARGE SCALE GENOMIC DNA]</scope>
    <source>
        <strain evidence="15 16">B-23453</strain>
    </source>
</reference>
<evidence type="ECO:0000256" key="4">
    <source>
        <dbReference type="ARBA" id="ARBA00022692"/>
    </source>
</evidence>
<comment type="similarity">
    <text evidence="11 14">Belongs to the fluoride channel Fluc/FEX (TC 1.A.43) family.</text>
</comment>
<feature type="binding site" evidence="14">
    <location>
        <position position="73"/>
    </location>
    <ligand>
        <name>Na(+)</name>
        <dbReference type="ChEBI" id="CHEBI:29101"/>
        <note>structural</note>
    </ligand>
</feature>
<evidence type="ECO:0000256" key="14">
    <source>
        <dbReference type="HAMAP-Rule" id="MF_00454"/>
    </source>
</evidence>
<accession>A0ABU6MJK7</accession>
<dbReference type="PANTHER" id="PTHR28259">
    <property type="entry name" value="FLUORIDE EXPORT PROTEIN 1-RELATED"/>
    <property type="match status" value="1"/>
</dbReference>
<evidence type="ECO:0000256" key="6">
    <source>
        <dbReference type="ARBA" id="ARBA00022989"/>
    </source>
</evidence>
<feature type="binding site" evidence="14">
    <location>
        <position position="70"/>
    </location>
    <ligand>
        <name>Na(+)</name>
        <dbReference type="ChEBI" id="CHEBI:29101"/>
        <note>structural</note>
    </ligand>
</feature>
<name>A0ABU6MJK7_9BACI</name>
<keyword evidence="8 14" id="KW-0406">Ion transport</keyword>
<evidence type="ECO:0000256" key="3">
    <source>
        <dbReference type="ARBA" id="ARBA00022475"/>
    </source>
</evidence>
<keyword evidence="6 14" id="KW-1133">Transmembrane helix</keyword>
<keyword evidence="5 14" id="KW-0479">Metal-binding</keyword>
<comment type="function">
    <text evidence="13 14">Fluoride-specific ion channel. Important for reducing fluoride concentration in the cell, thus reducing its toxicity.</text>
</comment>
<evidence type="ECO:0000256" key="5">
    <source>
        <dbReference type="ARBA" id="ARBA00022723"/>
    </source>
</evidence>
<gene>
    <name evidence="14 15" type="primary">crcB</name>
    <name evidence="14" type="synonym">fluC</name>
    <name evidence="15" type="ORF">P4T90_16740</name>
</gene>
<sequence>MLHSILVAVGGFFGAIARFGISNWFKKHLPVSFPIATLLINLAGAFLLGIIVGKGLSQSWQLLLGTGFMGAFTTFSTFKLENIQLHADKKWSILVSYLVISYTFGILLAFLGMKLGGLQ</sequence>
<organism evidence="15 16">
    <name type="scientific">Heyndrickxia acidicola</name>
    <dbReference type="NCBI Taxonomy" id="209389"/>
    <lineage>
        <taxon>Bacteria</taxon>
        <taxon>Bacillati</taxon>
        <taxon>Bacillota</taxon>
        <taxon>Bacilli</taxon>
        <taxon>Bacillales</taxon>
        <taxon>Bacillaceae</taxon>
        <taxon>Heyndrickxia</taxon>
    </lineage>
</organism>
<evidence type="ECO:0000256" key="2">
    <source>
        <dbReference type="ARBA" id="ARBA00022448"/>
    </source>
</evidence>
<comment type="catalytic activity">
    <reaction evidence="12">
        <text>fluoride(in) = fluoride(out)</text>
        <dbReference type="Rhea" id="RHEA:76159"/>
        <dbReference type="ChEBI" id="CHEBI:17051"/>
    </reaction>
    <physiologicalReaction direction="left-to-right" evidence="12">
        <dbReference type="Rhea" id="RHEA:76160"/>
    </physiologicalReaction>
</comment>
<keyword evidence="9 14" id="KW-0472">Membrane</keyword>
<evidence type="ECO:0000313" key="15">
    <source>
        <dbReference type="EMBL" id="MED1204695.1"/>
    </source>
</evidence>
<comment type="caution">
    <text evidence="15">The sequence shown here is derived from an EMBL/GenBank/DDBJ whole genome shotgun (WGS) entry which is preliminary data.</text>
</comment>
<evidence type="ECO:0000256" key="13">
    <source>
        <dbReference type="ARBA" id="ARBA00049940"/>
    </source>
</evidence>
<comment type="subcellular location">
    <subcellularLocation>
        <location evidence="1 14">Cell membrane</location>
        <topology evidence="1 14">Multi-pass membrane protein</topology>
    </subcellularLocation>
</comment>
<keyword evidence="10 14" id="KW-0407">Ion channel</keyword>
<evidence type="ECO:0000256" key="8">
    <source>
        <dbReference type="ARBA" id="ARBA00023065"/>
    </source>
</evidence>
<keyword evidence="2 14" id="KW-0813">Transport</keyword>
<dbReference type="NCBIfam" id="NF010801">
    <property type="entry name" value="PRK14205.1"/>
    <property type="match status" value="1"/>
</dbReference>
<protein>
    <recommendedName>
        <fullName evidence="14">Fluoride-specific ion channel FluC</fullName>
    </recommendedName>
</protein>
<dbReference type="RefSeq" id="WP_066270650.1">
    <property type="nucleotide sequence ID" value="NZ_JARMAB010000025.1"/>
</dbReference>
<evidence type="ECO:0000256" key="11">
    <source>
        <dbReference type="ARBA" id="ARBA00035120"/>
    </source>
</evidence>
<keyword evidence="3 14" id="KW-1003">Cell membrane</keyword>
<proteinExistence type="inferred from homology"/>
<evidence type="ECO:0000256" key="12">
    <source>
        <dbReference type="ARBA" id="ARBA00035585"/>
    </source>
</evidence>
<evidence type="ECO:0000313" key="16">
    <source>
        <dbReference type="Proteomes" id="UP001341444"/>
    </source>
</evidence>
<dbReference type="InterPro" id="IPR003691">
    <property type="entry name" value="FluC"/>
</dbReference>
<feature type="transmembrane region" description="Helical" evidence="14">
    <location>
        <begin position="33"/>
        <end position="53"/>
    </location>
</feature>
<dbReference type="HAMAP" id="MF_00454">
    <property type="entry name" value="FluC"/>
    <property type="match status" value="1"/>
</dbReference>
<keyword evidence="7 14" id="KW-0915">Sodium</keyword>
<dbReference type="EMBL" id="JARMAB010000025">
    <property type="protein sequence ID" value="MED1204695.1"/>
    <property type="molecule type" value="Genomic_DNA"/>
</dbReference>
<keyword evidence="4 14" id="KW-0812">Transmembrane</keyword>
<comment type="activity regulation">
    <text evidence="14">Na(+) is not transported, but it plays an essential structural role and its presence is essential for fluoride channel function.</text>
</comment>